<name>A0A7L4ZRC0_9FLAO</name>
<evidence type="ECO:0000256" key="1">
    <source>
        <dbReference type="ARBA" id="ARBA00022729"/>
    </source>
</evidence>
<evidence type="ECO:0000313" key="5">
    <source>
        <dbReference type="Proteomes" id="UP000464657"/>
    </source>
</evidence>
<organism evidence="4 5">
    <name type="scientific">Kordia antarctica</name>
    <dbReference type="NCBI Taxonomy" id="1218801"/>
    <lineage>
        <taxon>Bacteria</taxon>
        <taxon>Pseudomonadati</taxon>
        <taxon>Bacteroidota</taxon>
        <taxon>Flavobacteriia</taxon>
        <taxon>Flavobacteriales</taxon>
        <taxon>Flavobacteriaceae</taxon>
        <taxon>Kordia</taxon>
    </lineage>
</organism>
<evidence type="ECO:0000313" key="4">
    <source>
        <dbReference type="EMBL" id="QHI39248.1"/>
    </source>
</evidence>
<reference evidence="4 5" key="1">
    <citation type="journal article" date="2013" name="Int. J. Syst. Evol. Microbiol.">
        <title>Kordia antarctica sp. nov., isolated from Antarctic seawater.</title>
        <authorList>
            <person name="Baek K."/>
            <person name="Choi A."/>
            <person name="Kang I."/>
            <person name="Lee K."/>
            <person name="Cho J.C."/>
        </authorList>
    </citation>
    <scope>NUCLEOTIDE SEQUENCE [LARGE SCALE GENOMIC DNA]</scope>
    <source>
        <strain evidence="4 5">IMCC3317</strain>
    </source>
</reference>
<dbReference type="AlphaFoldDB" id="A0A7L4ZRC0"/>
<protein>
    <recommendedName>
        <fullName evidence="3">Secretion system C-terminal sorting domain-containing protein</fullName>
    </recommendedName>
</protein>
<dbReference type="KEGG" id="kan:IMCC3317_46530"/>
<dbReference type="RefSeq" id="WP_160131738.1">
    <property type="nucleotide sequence ID" value="NZ_CP019288.1"/>
</dbReference>
<keyword evidence="5" id="KW-1185">Reference proteome</keyword>
<keyword evidence="1 2" id="KW-0732">Signal</keyword>
<accession>A0A7L4ZRC0</accession>
<evidence type="ECO:0000259" key="3">
    <source>
        <dbReference type="Pfam" id="PF18962"/>
    </source>
</evidence>
<feature type="chain" id="PRO_5029899864" description="Secretion system C-terminal sorting domain-containing protein" evidence="2">
    <location>
        <begin position="25"/>
        <end position="430"/>
    </location>
</feature>
<sequence>MKTKLLRKILTALTVIFGLSMMQAQVFDFEVDKGGWDAEFKMISADLDATTGRNTLKCVRENNNATLALAPGTATIDPTTKNYLKLVIKNESNATILRVKAITTDGSDNTMQFSISNNDTEFKTYAFDLDSYATWANATTTMEEVKLLFRVGHNATEGAIFIDEIEFFTFNAMPTFERILQNPSFDDVPFGSSIWNPNSGNTFVSSNVTTDSPRTGTQSFRHAFSAMPTATHFVFNDYVHDFGTAQTEDIGGSLWVRVERPSTPGVSPTIEIQGQVRTGTTTVVGSLTTQSQNVASTKTDGTWEKITFANVTPAPNYTTAQFRYGILATNLQAGDIVYVDDLEAGLASTLTIGENTLNKFSIYPNPVKNTLNINSQDAISNVAVYDLLGKMAISSTNVNNTLDVSELSNGVYIIKLTSNVGVSTKRFIKE</sequence>
<proteinExistence type="predicted"/>
<dbReference type="Pfam" id="PF18962">
    <property type="entry name" value="Por_Secre_tail"/>
    <property type="match status" value="1"/>
</dbReference>
<dbReference type="NCBIfam" id="TIGR04183">
    <property type="entry name" value="Por_Secre_tail"/>
    <property type="match status" value="1"/>
</dbReference>
<evidence type="ECO:0000256" key="2">
    <source>
        <dbReference type="SAM" id="SignalP"/>
    </source>
</evidence>
<gene>
    <name evidence="4" type="ORF">IMCC3317_46530</name>
</gene>
<dbReference type="InterPro" id="IPR026444">
    <property type="entry name" value="Secre_tail"/>
</dbReference>
<dbReference type="Proteomes" id="UP000464657">
    <property type="component" value="Chromosome"/>
</dbReference>
<feature type="domain" description="Secretion system C-terminal sorting" evidence="3">
    <location>
        <begin position="362"/>
        <end position="428"/>
    </location>
</feature>
<feature type="signal peptide" evidence="2">
    <location>
        <begin position="1"/>
        <end position="24"/>
    </location>
</feature>
<dbReference type="EMBL" id="CP019288">
    <property type="protein sequence ID" value="QHI39248.1"/>
    <property type="molecule type" value="Genomic_DNA"/>
</dbReference>
<dbReference type="Gene3D" id="2.60.120.260">
    <property type="entry name" value="Galactose-binding domain-like"/>
    <property type="match status" value="1"/>
</dbReference>
<dbReference type="OrthoDB" id="9757947at2"/>